<proteinExistence type="predicted"/>
<reference evidence="7 8" key="1">
    <citation type="journal article" date="2022" name="Nat. Ecol. Evol.">
        <title>A masculinizing supergene underlies an exaggerated male reproductive morph in a spider.</title>
        <authorList>
            <person name="Hendrickx F."/>
            <person name="De Corte Z."/>
            <person name="Sonet G."/>
            <person name="Van Belleghem S.M."/>
            <person name="Kostlbacher S."/>
            <person name="Vangestel C."/>
        </authorList>
    </citation>
    <scope>NUCLEOTIDE SEQUENCE [LARGE SCALE GENOMIC DNA]</scope>
    <source>
        <strain evidence="7">W744_W776</strain>
    </source>
</reference>
<comment type="caution">
    <text evidence="7">The sequence shown here is derived from an EMBL/GenBank/DDBJ whole genome shotgun (WGS) entry which is preliminary data.</text>
</comment>
<protein>
    <recommendedName>
        <fullName evidence="6">BED-type domain-containing protein</fullName>
    </recommendedName>
</protein>
<dbReference type="PROSITE" id="PS50808">
    <property type="entry name" value="ZF_BED"/>
    <property type="match status" value="1"/>
</dbReference>
<dbReference type="InterPro" id="IPR036236">
    <property type="entry name" value="Znf_C2H2_sf"/>
</dbReference>
<keyword evidence="2 4" id="KW-0863">Zinc-finger</keyword>
<feature type="domain" description="BED-type" evidence="6">
    <location>
        <begin position="5"/>
        <end position="55"/>
    </location>
</feature>
<name>A0AAV6TNM8_9ARAC</name>
<dbReference type="InterPro" id="IPR003656">
    <property type="entry name" value="Znf_BED"/>
</dbReference>
<dbReference type="EMBL" id="JAFNEN010001880">
    <property type="protein sequence ID" value="KAG8173316.1"/>
    <property type="molecule type" value="Genomic_DNA"/>
</dbReference>
<evidence type="ECO:0000313" key="7">
    <source>
        <dbReference type="EMBL" id="KAG8173316.1"/>
    </source>
</evidence>
<evidence type="ECO:0000256" key="5">
    <source>
        <dbReference type="SAM" id="MobiDB-lite"/>
    </source>
</evidence>
<evidence type="ECO:0000259" key="6">
    <source>
        <dbReference type="PROSITE" id="PS50808"/>
    </source>
</evidence>
<feature type="compositionally biased region" description="Polar residues" evidence="5">
    <location>
        <begin position="79"/>
        <end position="104"/>
    </location>
</feature>
<keyword evidence="3" id="KW-0862">Zinc</keyword>
<feature type="region of interest" description="Disordered" evidence="5">
    <location>
        <begin position="47"/>
        <end position="119"/>
    </location>
</feature>
<organism evidence="7 8">
    <name type="scientific">Oedothorax gibbosus</name>
    <dbReference type="NCBI Taxonomy" id="931172"/>
    <lineage>
        <taxon>Eukaryota</taxon>
        <taxon>Metazoa</taxon>
        <taxon>Ecdysozoa</taxon>
        <taxon>Arthropoda</taxon>
        <taxon>Chelicerata</taxon>
        <taxon>Arachnida</taxon>
        <taxon>Araneae</taxon>
        <taxon>Araneomorphae</taxon>
        <taxon>Entelegynae</taxon>
        <taxon>Araneoidea</taxon>
        <taxon>Linyphiidae</taxon>
        <taxon>Erigoninae</taxon>
        <taxon>Oedothorax</taxon>
    </lineage>
</organism>
<dbReference type="Pfam" id="PF02892">
    <property type="entry name" value="zf-BED"/>
    <property type="match status" value="1"/>
</dbReference>
<dbReference type="GO" id="GO:0008270">
    <property type="term" value="F:zinc ion binding"/>
    <property type="evidence" value="ECO:0007669"/>
    <property type="project" value="UniProtKB-KW"/>
</dbReference>
<evidence type="ECO:0000256" key="3">
    <source>
        <dbReference type="ARBA" id="ARBA00022833"/>
    </source>
</evidence>
<dbReference type="SMART" id="SM00614">
    <property type="entry name" value="ZnF_BED"/>
    <property type="match status" value="1"/>
</dbReference>
<dbReference type="Proteomes" id="UP000827092">
    <property type="component" value="Unassembled WGS sequence"/>
</dbReference>
<gene>
    <name evidence="7" type="ORF">JTE90_012429</name>
</gene>
<evidence type="ECO:0000256" key="2">
    <source>
        <dbReference type="ARBA" id="ARBA00022771"/>
    </source>
</evidence>
<keyword evidence="8" id="KW-1185">Reference proteome</keyword>
<evidence type="ECO:0000313" key="8">
    <source>
        <dbReference type="Proteomes" id="UP000827092"/>
    </source>
</evidence>
<keyword evidence="1" id="KW-0479">Metal-binding</keyword>
<accession>A0AAV6TNM8</accession>
<evidence type="ECO:0000256" key="4">
    <source>
        <dbReference type="PROSITE-ProRule" id="PRU00027"/>
    </source>
</evidence>
<evidence type="ECO:0000256" key="1">
    <source>
        <dbReference type="ARBA" id="ARBA00022723"/>
    </source>
</evidence>
<sequence>MRKACKKSWVWEYFTLVNENLVKCNICKKTYKACSNTTNMNKHLKTQHKAVISRHLQAAEEKADNPPDDMSSEAEMQQAEPSTASAVPSTIQQCLPTQSLSSDISEVAEPPTKRPRKQLRLFAARDVLLRHTSN</sequence>
<dbReference type="AlphaFoldDB" id="A0AAV6TNM8"/>
<dbReference type="GO" id="GO:0003677">
    <property type="term" value="F:DNA binding"/>
    <property type="evidence" value="ECO:0007669"/>
    <property type="project" value="InterPro"/>
</dbReference>
<dbReference type="SUPFAM" id="SSF57667">
    <property type="entry name" value="beta-beta-alpha zinc fingers"/>
    <property type="match status" value="1"/>
</dbReference>